<dbReference type="Gene3D" id="3.80.30.20">
    <property type="entry name" value="tm_1862 like domain"/>
    <property type="match status" value="1"/>
</dbReference>
<evidence type="ECO:0000256" key="8">
    <source>
        <dbReference type="ARBA" id="ARBA00023004"/>
    </source>
</evidence>
<dbReference type="SFLD" id="SFLDG01061">
    <property type="entry name" value="methylthiotransferase"/>
    <property type="match status" value="1"/>
</dbReference>
<feature type="domain" description="MTTase N-terminal" evidence="13">
    <location>
        <begin position="11"/>
        <end position="122"/>
    </location>
</feature>
<dbReference type="NCBIfam" id="TIGR01579">
    <property type="entry name" value="MiaB-like-C"/>
    <property type="match status" value="1"/>
</dbReference>
<evidence type="ECO:0000256" key="5">
    <source>
        <dbReference type="ARBA" id="ARBA00022679"/>
    </source>
</evidence>
<dbReference type="PROSITE" id="PS51918">
    <property type="entry name" value="RADICAL_SAM"/>
    <property type="match status" value="1"/>
</dbReference>
<feature type="domain" description="TRAM" evidence="12">
    <location>
        <begin position="375"/>
        <end position="438"/>
    </location>
</feature>
<keyword evidence="4" id="KW-0004">4Fe-4S</keyword>
<dbReference type="AlphaFoldDB" id="A0A3A4R3G4"/>
<dbReference type="SFLD" id="SFLDS00029">
    <property type="entry name" value="Radical_SAM"/>
    <property type="match status" value="1"/>
</dbReference>
<name>A0A3A4R3G4_9BACT</name>
<dbReference type="InterPro" id="IPR002792">
    <property type="entry name" value="TRAM_dom"/>
</dbReference>
<dbReference type="InterPro" id="IPR005839">
    <property type="entry name" value="Methylthiotransferase"/>
</dbReference>
<dbReference type="InterPro" id="IPR007197">
    <property type="entry name" value="rSAM"/>
</dbReference>
<evidence type="ECO:0000313" key="16">
    <source>
        <dbReference type="Proteomes" id="UP000266426"/>
    </source>
</evidence>
<organism evidence="15 16">
    <name type="scientific">Candidatus Auribacter fodinae</name>
    <dbReference type="NCBI Taxonomy" id="2093366"/>
    <lineage>
        <taxon>Bacteria</taxon>
        <taxon>Pseudomonadati</taxon>
        <taxon>Candidatus Auribacterota</taxon>
        <taxon>Candidatus Auribacteria</taxon>
        <taxon>Candidatus Auribacterales</taxon>
        <taxon>Candidatus Auribacteraceae</taxon>
        <taxon>Candidatus Auribacter</taxon>
    </lineage>
</organism>
<dbReference type="PANTHER" id="PTHR11918">
    <property type="entry name" value="RADICAL SAM PROTEINS"/>
    <property type="match status" value="1"/>
</dbReference>
<evidence type="ECO:0000256" key="1">
    <source>
        <dbReference type="ARBA" id="ARBA00001966"/>
    </source>
</evidence>
<dbReference type="InterPro" id="IPR038135">
    <property type="entry name" value="Methylthiotransferase_N_sf"/>
</dbReference>
<dbReference type="EMBL" id="QZJZ01000047">
    <property type="protein sequence ID" value="RJP59512.1"/>
    <property type="molecule type" value="Genomic_DNA"/>
</dbReference>
<dbReference type="CDD" id="cd01335">
    <property type="entry name" value="Radical_SAM"/>
    <property type="match status" value="1"/>
</dbReference>
<evidence type="ECO:0000256" key="11">
    <source>
        <dbReference type="ARBA" id="ARBA00051661"/>
    </source>
</evidence>
<keyword evidence="6" id="KW-0949">S-adenosyl-L-methionine</keyword>
<accession>A0A3A4R3G4</accession>
<keyword evidence="9" id="KW-0411">Iron-sulfur</keyword>
<dbReference type="Gene3D" id="3.40.50.12160">
    <property type="entry name" value="Methylthiotransferase, N-terminal domain"/>
    <property type="match status" value="1"/>
</dbReference>
<dbReference type="Pfam" id="PF00919">
    <property type="entry name" value="UPF0004"/>
    <property type="match status" value="1"/>
</dbReference>
<evidence type="ECO:0000259" key="13">
    <source>
        <dbReference type="PROSITE" id="PS51449"/>
    </source>
</evidence>
<sequence length="438" mass="48459">MNTNLFRSADKTFYLYTLGCKVNQYESQLLREQLIRHGFTETSAKEASFSIINTCTVTSQSDAKSRQAIRRAILAHPDSHIIITGCGVEKHVEYFSDTPEVVFIGGNKFKDRISALVRELALSGSVPDPLDITPDDGLEGISRFGSHTRAFVKAQDGCNSYCSYCTIPYVRGESRSRQMQSVMNELKRLADNGHTEIVLTGIHLGQFADSDGNTLPDLISAAAGIPGLKRLRLSSIEPQDIDARFIEVFAQNDTIMPHLHLPLQNGTDFILKHMNRRYTVAEYESLAETLRSAKKDILLTTDLIVGFPGETDMLFEQSLDTTLLIGFSKVHVFPFSARPGTKAYSLSSTLAKTVIKNRASIAIERTITRASEIKKGYIGQTMPVLVESAIDSRKGLLTGFTPNYLKVLFTGPESVHSSIVPVRLTGYENDNLIGEVVR</sequence>
<dbReference type="InterPro" id="IPR023404">
    <property type="entry name" value="rSAM_horseshoe"/>
</dbReference>
<dbReference type="GO" id="GO:0035598">
    <property type="term" value="F:tRNA (N(6)-L-threonylcarbamoyladenosine(37)-C(2))-methylthiotransferase activity"/>
    <property type="evidence" value="ECO:0007669"/>
    <property type="project" value="UniProtKB-EC"/>
</dbReference>
<dbReference type="InterPro" id="IPR006467">
    <property type="entry name" value="MiaB-like_bact"/>
</dbReference>
<keyword evidence="5 15" id="KW-0808">Transferase</keyword>
<evidence type="ECO:0000256" key="3">
    <source>
        <dbReference type="ARBA" id="ARBA00013273"/>
    </source>
</evidence>
<dbReference type="PROSITE" id="PS51449">
    <property type="entry name" value="MTTASE_N"/>
    <property type="match status" value="1"/>
</dbReference>
<evidence type="ECO:0000256" key="4">
    <source>
        <dbReference type="ARBA" id="ARBA00022485"/>
    </source>
</evidence>
<dbReference type="InterPro" id="IPR058240">
    <property type="entry name" value="rSAM_sf"/>
</dbReference>
<feature type="domain" description="Radical SAM core" evidence="14">
    <location>
        <begin position="144"/>
        <end position="372"/>
    </location>
</feature>
<reference evidence="15 16" key="1">
    <citation type="journal article" date="2017" name="ISME J.">
        <title>Energy and carbon metabolisms in a deep terrestrial subsurface fluid microbial community.</title>
        <authorList>
            <person name="Momper L."/>
            <person name="Jungbluth S.P."/>
            <person name="Lee M.D."/>
            <person name="Amend J.P."/>
        </authorList>
    </citation>
    <scope>NUCLEOTIDE SEQUENCE [LARGE SCALE GENOMIC DNA]</scope>
    <source>
        <strain evidence="15">SURF_26</strain>
    </source>
</reference>
<dbReference type="NCBIfam" id="TIGR00089">
    <property type="entry name" value="MiaB/RimO family radical SAM methylthiotransferase"/>
    <property type="match status" value="1"/>
</dbReference>
<evidence type="ECO:0000259" key="12">
    <source>
        <dbReference type="PROSITE" id="PS50926"/>
    </source>
</evidence>
<dbReference type="SMART" id="SM00729">
    <property type="entry name" value="Elp3"/>
    <property type="match status" value="1"/>
</dbReference>
<dbReference type="PANTHER" id="PTHR11918:SF45">
    <property type="entry name" value="THREONYLCARBAMOYLADENOSINE TRNA METHYLTHIOTRANSFERASE"/>
    <property type="match status" value="1"/>
</dbReference>
<dbReference type="InterPro" id="IPR006638">
    <property type="entry name" value="Elp3/MiaA/NifB-like_rSAM"/>
</dbReference>
<dbReference type="InterPro" id="IPR013848">
    <property type="entry name" value="Methylthiotransferase_N"/>
</dbReference>
<dbReference type="Pfam" id="PF04055">
    <property type="entry name" value="Radical_SAM"/>
    <property type="match status" value="1"/>
</dbReference>
<evidence type="ECO:0000256" key="10">
    <source>
        <dbReference type="ARBA" id="ARBA00031213"/>
    </source>
</evidence>
<evidence type="ECO:0000256" key="9">
    <source>
        <dbReference type="ARBA" id="ARBA00023014"/>
    </source>
</evidence>
<comment type="function">
    <text evidence="2">Catalyzes the methylthiolation of N6-threonylcarbamoyladenosine (t(6)A), leading to the formation of 2-methylthio-N6-threonylcarbamoyladenosine (ms(2)t(6)A) at position 37 in tRNAs that read codons beginning with adenine.</text>
</comment>
<dbReference type="Proteomes" id="UP000266426">
    <property type="component" value="Unassembled WGS sequence"/>
</dbReference>
<protein>
    <recommendedName>
        <fullName evidence="3">tRNA (N(6)-L-threonylcarbamoyladenosine(37)-C(2))-methylthiotransferase</fullName>
        <ecNumber evidence="3">2.8.4.5</ecNumber>
    </recommendedName>
    <alternativeName>
        <fullName evidence="10">tRNA-t(6)A37 methylthiotransferase</fullName>
    </alternativeName>
</protein>
<dbReference type="GO" id="GO:0046872">
    <property type="term" value="F:metal ion binding"/>
    <property type="evidence" value="ECO:0007669"/>
    <property type="project" value="UniProtKB-KW"/>
</dbReference>
<comment type="caution">
    <text evidence="15">The sequence shown here is derived from an EMBL/GenBank/DDBJ whole genome shotgun (WGS) entry which is preliminary data.</text>
</comment>
<evidence type="ECO:0000256" key="6">
    <source>
        <dbReference type="ARBA" id="ARBA00022691"/>
    </source>
</evidence>
<evidence type="ECO:0000313" key="15">
    <source>
        <dbReference type="EMBL" id="RJP59512.1"/>
    </source>
</evidence>
<dbReference type="EC" id="2.8.4.5" evidence="3"/>
<keyword evidence="7" id="KW-0479">Metal-binding</keyword>
<dbReference type="SUPFAM" id="SSF102114">
    <property type="entry name" value="Radical SAM enzymes"/>
    <property type="match status" value="1"/>
</dbReference>
<evidence type="ECO:0000256" key="2">
    <source>
        <dbReference type="ARBA" id="ARBA00002399"/>
    </source>
</evidence>
<dbReference type="GO" id="GO:0051539">
    <property type="term" value="F:4 iron, 4 sulfur cluster binding"/>
    <property type="evidence" value="ECO:0007669"/>
    <property type="project" value="UniProtKB-KW"/>
</dbReference>
<gene>
    <name evidence="15" type="primary">mtaB</name>
    <name evidence="15" type="ORF">C4541_05665</name>
</gene>
<evidence type="ECO:0000256" key="7">
    <source>
        <dbReference type="ARBA" id="ARBA00022723"/>
    </source>
</evidence>
<comment type="cofactor">
    <cofactor evidence="1">
        <name>[4Fe-4S] cluster</name>
        <dbReference type="ChEBI" id="CHEBI:49883"/>
    </cofactor>
</comment>
<proteinExistence type="predicted"/>
<keyword evidence="8" id="KW-0408">Iron</keyword>
<evidence type="ECO:0000259" key="14">
    <source>
        <dbReference type="PROSITE" id="PS51918"/>
    </source>
</evidence>
<dbReference type="PROSITE" id="PS50926">
    <property type="entry name" value="TRAM"/>
    <property type="match status" value="1"/>
</dbReference>
<dbReference type="SFLD" id="SFLDG01082">
    <property type="entry name" value="B12-binding_domain_containing"/>
    <property type="match status" value="1"/>
</dbReference>
<comment type="catalytic activity">
    <reaction evidence="11">
        <text>N(6)-L-threonylcarbamoyladenosine(37) in tRNA + (sulfur carrier)-SH + AH2 + 2 S-adenosyl-L-methionine = 2-methylsulfanyl-N(6)-L-threonylcarbamoyladenosine(37) in tRNA + (sulfur carrier)-H + 5'-deoxyadenosine + L-methionine + A + S-adenosyl-L-homocysteine + 2 H(+)</text>
        <dbReference type="Rhea" id="RHEA:37075"/>
        <dbReference type="Rhea" id="RHEA-COMP:10163"/>
        <dbReference type="Rhea" id="RHEA-COMP:11092"/>
        <dbReference type="Rhea" id="RHEA-COMP:14737"/>
        <dbReference type="Rhea" id="RHEA-COMP:14739"/>
        <dbReference type="ChEBI" id="CHEBI:13193"/>
        <dbReference type="ChEBI" id="CHEBI:15378"/>
        <dbReference type="ChEBI" id="CHEBI:17319"/>
        <dbReference type="ChEBI" id="CHEBI:17499"/>
        <dbReference type="ChEBI" id="CHEBI:29917"/>
        <dbReference type="ChEBI" id="CHEBI:57844"/>
        <dbReference type="ChEBI" id="CHEBI:57856"/>
        <dbReference type="ChEBI" id="CHEBI:59789"/>
        <dbReference type="ChEBI" id="CHEBI:64428"/>
        <dbReference type="ChEBI" id="CHEBI:74418"/>
        <dbReference type="ChEBI" id="CHEBI:74420"/>
        <dbReference type="EC" id="2.8.4.5"/>
    </reaction>
</comment>